<keyword evidence="5 6" id="KW-0482">Metalloprotease</keyword>
<dbReference type="InterPro" id="IPR051156">
    <property type="entry name" value="Mito/Outer_Membr_Metalloprot"/>
</dbReference>
<comment type="similarity">
    <text evidence="6">Belongs to the peptidase M48 family.</text>
</comment>
<feature type="signal peptide" evidence="7">
    <location>
        <begin position="1"/>
        <end position="27"/>
    </location>
</feature>
<keyword evidence="7" id="KW-0732">Signal</keyword>
<dbReference type="CDD" id="cd07331">
    <property type="entry name" value="M48C_Oma1_like"/>
    <property type="match status" value="1"/>
</dbReference>
<comment type="cofactor">
    <cofactor evidence="6">
        <name>Zn(2+)</name>
        <dbReference type="ChEBI" id="CHEBI:29105"/>
    </cofactor>
    <text evidence="6">Binds 1 zinc ion per subunit.</text>
</comment>
<evidence type="ECO:0000256" key="6">
    <source>
        <dbReference type="RuleBase" id="RU003983"/>
    </source>
</evidence>
<organism evidence="9 10">
    <name type="scientific">Skermanella cutis</name>
    <dbReference type="NCBI Taxonomy" id="2775420"/>
    <lineage>
        <taxon>Bacteria</taxon>
        <taxon>Pseudomonadati</taxon>
        <taxon>Pseudomonadota</taxon>
        <taxon>Alphaproteobacteria</taxon>
        <taxon>Rhodospirillales</taxon>
        <taxon>Azospirillaceae</taxon>
        <taxon>Skermanella</taxon>
    </lineage>
</organism>
<evidence type="ECO:0000256" key="5">
    <source>
        <dbReference type="ARBA" id="ARBA00023049"/>
    </source>
</evidence>
<evidence type="ECO:0000256" key="4">
    <source>
        <dbReference type="ARBA" id="ARBA00022833"/>
    </source>
</evidence>
<keyword evidence="2" id="KW-0479">Metal-binding</keyword>
<dbReference type="RefSeq" id="WP_201075408.1">
    <property type="nucleotide sequence ID" value="NZ_CP067420.1"/>
</dbReference>
<gene>
    <name evidence="9" type="ORF">IGS68_25530</name>
</gene>
<keyword evidence="10" id="KW-1185">Reference proteome</keyword>
<dbReference type="InterPro" id="IPR001915">
    <property type="entry name" value="Peptidase_M48"/>
</dbReference>
<dbReference type="Gene3D" id="3.30.2010.10">
    <property type="entry name" value="Metalloproteases ('zincins'), catalytic domain"/>
    <property type="match status" value="1"/>
</dbReference>
<accession>A0ABX7B4L6</accession>
<dbReference type="PANTHER" id="PTHR22726:SF24">
    <property type="entry name" value="M48 FAMILY METALLOPEPTIDASE"/>
    <property type="match status" value="1"/>
</dbReference>
<evidence type="ECO:0000256" key="3">
    <source>
        <dbReference type="ARBA" id="ARBA00022801"/>
    </source>
</evidence>
<evidence type="ECO:0000256" key="1">
    <source>
        <dbReference type="ARBA" id="ARBA00022670"/>
    </source>
</evidence>
<evidence type="ECO:0000256" key="7">
    <source>
        <dbReference type="SAM" id="SignalP"/>
    </source>
</evidence>
<evidence type="ECO:0000313" key="9">
    <source>
        <dbReference type="EMBL" id="QQP89309.1"/>
    </source>
</evidence>
<name>A0ABX7B4L6_9PROT</name>
<keyword evidence="3 6" id="KW-0378">Hydrolase</keyword>
<sequence length="259" mass="28233">MCSCSPPLNRRRMLGLLAGVAAAPLVAGCDEIGGFPIRLVSDETVRQLGVESWQRIRAQTPVSQARDLQQALQAVGRRLLQAAGEDPARWEMVVFARDEPNAFALPGGKIGVFEGMFRVAANEHQLAAVIGHEIGHNQAEHSQERLSVAAAKQLGLRLVSAALQIGDVAYANEIAALLGVGVEFGLELPYSRRQELEADELGLLTMARARFDPREAVELWRRMERVGGRTAPAFISTHPAPRARIEALEQILPQVLRNS</sequence>
<feature type="chain" id="PRO_5047348753" evidence="7">
    <location>
        <begin position="28"/>
        <end position="259"/>
    </location>
</feature>
<keyword evidence="4 6" id="KW-0862">Zinc</keyword>
<protein>
    <submittedName>
        <fullName evidence="9">M48 family metallopeptidase</fullName>
    </submittedName>
</protein>
<feature type="domain" description="Peptidase M48" evidence="8">
    <location>
        <begin position="69"/>
        <end position="250"/>
    </location>
</feature>
<dbReference type="EMBL" id="CP067420">
    <property type="protein sequence ID" value="QQP89309.1"/>
    <property type="molecule type" value="Genomic_DNA"/>
</dbReference>
<dbReference type="Proteomes" id="UP000595197">
    <property type="component" value="Chromosome"/>
</dbReference>
<dbReference type="PANTHER" id="PTHR22726">
    <property type="entry name" value="METALLOENDOPEPTIDASE OMA1"/>
    <property type="match status" value="1"/>
</dbReference>
<evidence type="ECO:0000256" key="2">
    <source>
        <dbReference type="ARBA" id="ARBA00022723"/>
    </source>
</evidence>
<dbReference type="Pfam" id="PF01435">
    <property type="entry name" value="Peptidase_M48"/>
    <property type="match status" value="1"/>
</dbReference>
<proteinExistence type="inferred from homology"/>
<reference evidence="9" key="1">
    <citation type="submission" date="2021-02" db="EMBL/GenBank/DDBJ databases">
        <title>Skermanella TT6 skin isolate.</title>
        <authorList>
            <person name="Lee K."/>
            <person name="Ganzorig M."/>
        </authorList>
    </citation>
    <scope>NUCLEOTIDE SEQUENCE</scope>
    <source>
        <strain evidence="9">TT6</strain>
    </source>
</reference>
<evidence type="ECO:0000313" key="10">
    <source>
        <dbReference type="Proteomes" id="UP000595197"/>
    </source>
</evidence>
<keyword evidence="1 6" id="KW-0645">Protease</keyword>
<evidence type="ECO:0000259" key="8">
    <source>
        <dbReference type="Pfam" id="PF01435"/>
    </source>
</evidence>